<proteinExistence type="predicted"/>
<dbReference type="InterPro" id="IPR036390">
    <property type="entry name" value="WH_DNA-bd_sf"/>
</dbReference>
<organism evidence="2 3">
    <name type="scientific">Trinickia dabaoshanensis</name>
    <dbReference type="NCBI Taxonomy" id="564714"/>
    <lineage>
        <taxon>Bacteria</taxon>
        <taxon>Pseudomonadati</taxon>
        <taxon>Pseudomonadota</taxon>
        <taxon>Betaproteobacteria</taxon>
        <taxon>Burkholderiales</taxon>
        <taxon>Burkholderiaceae</taxon>
        <taxon>Trinickia</taxon>
    </lineage>
</organism>
<comment type="caution">
    <text evidence="2">The sequence shown here is derived from an EMBL/GenBank/DDBJ whole genome shotgun (WGS) entry which is preliminary data.</text>
</comment>
<protein>
    <submittedName>
        <fullName evidence="2">MarR family transcriptional regulator</fullName>
    </submittedName>
</protein>
<dbReference type="SMART" id="SM00347">
    <property type="entry name" value="HTH_MARR"/>
    <property type="match status" value="1"/>
</dbReference>
<dbReference type="InterPro" id="IPR036388">
    <property type="entry name" value="WH-like_DNA-bd_sf"/>
</dbReference>
<dbReference type="RefSeq" id="WP_102648034.1">
    <property type="nucleotide sequence ID" value="NZ_PNYA01000026.1"/>
</dbReference>
<evidence type="ECO:0000313" key="2">
    <source>
        <dbReference type="EMBL" id="PMS16150.1"/>
    </source>
</evidence>
<dbReference type="SUPFAM" id="SSF46785">
    <property type="entry name" value="Winged helix' DNA-binding domain"/>
    <property type="match status" value="1"/>
</dbReference>
<reference evidence="2 3" key="1">
    <citation type="submission" date="2018-01" db="EMBL/GenBank/DDBJ databases">
        <title>Whole genome analyses suggest that Burkholderia sensu lato contains two further novel genera in the rhizoxinica-symbiotica group Mycetohabitans gen. nov., and Trinickia gen. nov.: implications for the evolution of diazotrophy and nodulation in the Burkholderiaceae.</title>
        <authorList>
            <person name="Estrada-de los Santos P."/>
            <person name="Palmer M."/>
            <person name="Chavez-Ramirez B."/>
            <person name="Beukes C."/>
            <person name="Steenkamp E.T."/>
            <person name="Hirsch A.M."/>
            <person name="Manyaka P."/>
            <person name="Maluk M."/>
            <person name="Lafos M."/>
            <person name="Crook M."/>
            <person name="Gross E."/>
            <person name="Simon M.F."/>
            <person name="Bueno dos Reis Junior F."/>
            <person name="Poole P.S."/>
            <person name="Venter S.N."/>
            <person name="James E.K."/>
        </authorList>
    </citation>
    <scope>NUCLEOTIDE SEQUENCE [LARGE SCALE GENOMIC DNA]</scope>
    <source>
        <strain evidence="2 3">GIMN1.004</strain>
    </source>
</reference>
<name>A0A2N7VG77_9BURK</name>
<dbReference type="Gene3D" id="1.10.10.10">
    <property type="entry name" value="Winged helix-like DNA-binding domain superfamily/Winged helix DNA-binding domain"/>
    <property type="match status" value="1"/>
</dbReference>
<dbReference type="PANTHER" id="PTHR33164:SF43">
    <property type="entry name" value="HTH-TYPE TRANSCRIPTIONAL REPRESSOR YETL"/>
    <property type="match status" value="1"/>
</dbReference>
<sequence length="138" mass="15264">MFDHCLYFNSASLARLVEREWTAAYAAFDLTPAQGFVLRVVLAKPGCLGSEVADVLGISRPTATRLIDNLCVKELVTRRRAETDGREWQLEPTESGKLIGDPLNQASARIAKSLRQRIGSTLFDATVTDIRAVRESLE</sequence>
<dbReference type="Proteomes" id="UP000235616">
    <property type="component" value="Unassembled WGS sequence"/>
</dbReference>
<dbReference type="PROSITE" id="PS50995">
    <property type="entry name" value="HTH_MARR_2"/>
    <property type="match status" value="1"/>
</dbReference>
<dbReference type="InterPro" id="IPR000835">
    <property type="entry name" value="HTH_MarR-typ"/>
</dbReference>
<dbReference type="AlphaFoldDB" id="A0A2N7VG77"/>
<dbReference type="PANTHER" id="PTHR33164">
    <property type="entry name" value="TRANSCRIPTIONAL REGULATOR, MARR FAMILY"/>
    <property type="match status" value="1"/>
</dbReference>
<dbReference type="Pfam" id="PF12802">
    <property type="entry name" value="MarR_2"/>
    <property type="match status" value="1"/>
</dbReference>
<keyword evidence="3" id="KW-1185">Reference proteome</keyword>
<evidence type="ECO:0000259" key="1">
    <source>
        <dbReference type="PROSITE" id="PS50995"/>
    </source>
</evidence>
<feature type="domain" description="HTH marR-type" evidence="1">
    <location>
        <begin position="1"/>
        <end position="138"/>
    </location>
</feature>
<dbReference type="GO" id="GO:0006950">
    <property type="term" value="P:response to stress"/>
    <property type="evidence" value="ECO:0007669"/>
    <property type="project" value="TreeGrafter"/>
</dbReference>
<gene>
    <name evidence="2" type="ORF">C0Z18_24480</name>
</gene>
<evidence type="ECO:0000313" key="3">
    <source>
        <dbReference type="Proteomes" id="UP000235616"/>
    </source>
</evidence>
<dbReference type="EMBL" id="PNYA01000026">
    <property type="protein sequence ID" value="PMS16150.1"/>
    <property type="molecule type" value="Genomic_DNA"/>
</dbReference>
<accession>A0A2N7VG77</accession>
<dbReference type="OrthoDB" id="8898282at2"/>
<dbReference type="InterPro" id="IPR039422">
    <property type="entry name" value="MarR/SlyA-like"/>
</dbReference>
<dbReference type="GO" id="GO:0003700">
    <property type="term" value="F:DNA-binding transcription factor activity"/>
    <property type="evidence" value="ECO:0007669"/>
    <property type="project" value="InterPro"/>
</dbReference>